<reference evidence="8 9" key="1">
    <citation type="submission" date="2023-02" db="EMBL/GenBank/DDBJ databases">
        <title>Comparative genome analysis of Eubacterium limosum species.</title>
        <authorList>
            <person name="Bak J.E."/>
        </authorList>
    </citation>
    <scope>NUCLEOTIDE SEQUENCE [LARGE SCALE GENOMIC DNA]</scope>
    <source>
        <strain evidence="8 9">KGMB01548</strain>
    </source>
</reference>
<feature type="transmembrane region" description="Helical" evidence="6">
    <location>
        <begin position="295"/>
        <end position="318"/>
    </location>
</feature>
<feature type="transmembrane region" description="Helical" evidence="6">
    <location>
        <begin position="368"/>
        <end position="387"/>
    </location>
</feature>
<comment type="subcellular location">
    <subcellularLocation>
        <location evidence="1">Cell membrane</location>
        <topology evidence="1">Multi-pass membrane protein</topology>
    </subcellularLocation>
</comment>
<evidence type="ECO:0000256" key="1">
    <source>
        <dbReference type="ARBA" id="ARBA00004651"/>
    </source>
</evidence>
<evidence type="ECO:0000259" key="7">
    <source>
        <dbReference type="PROSITE" id="PS50850"/>
    </source>
</evidence>
<feature type="transmembrane region" description="Helical" evidence="6">
    <location>
        <begin position="77"/>
        <end position="101"/>
    </location>
</feature>
<keyword evidence="9" id="KW-1185">Reference proteome</keyword>
<accession>A0ABT5USB6</accession>
<feature type="transmembrane region" description="Helical" evidence="6">
    <location>
        <begin position="46"/>
        <end position="65"/>
    </location>
</feature>
<organism evidence="8 9">
    <name type="scientific">Eubacterium limosum</name>
    <dbReference type="NCBI Taxonomy" id="1736"/>
    <lineage>
        <taxon>Bacteria</taxon>
        <taxon>Bacillati</taxon>
        <taxon>Bacillota</taxon>
        <taxon>Clostridia</taxon>
        <taxon>Eubacteriales</taxon>
        <taxon>Eubacteriaceae</taxon>
        <taxon>Eubacterium</taxon>
    </lineage>
</organism>
<keyword evidence="4 6" id="KW-1133">Transmembrane helix</keyword>
<dbReference type="Pfam" id="PF07690">
    <property type="entry name" value="MFS_1"/>
    <property type="match status" value="1"/>
</dbReference>
<dbReference type="InterPro" id="IPR052528">
    <property type="entry name" value="Sugar_transport-like"/>
</dbReference>
<feature type="transmembrane region" description="Helical" evidence="6">
    <location>
        <begin position="330"/>
        <end position="356"/>
    </location>
</feature>
<feature type="transmembrane region" description="Helical" evidence="6">
    <location>
        <begin position="206"/>
        <end position="227"/>
    </location>
</feature>
<dbReference type="PANTHER" id="PTHR23526:SF2">
    <property type="entry name" value="MAJOR FACILITATOR SUPERFAMILY (MFS) PROFILE DOMAIN-CONTAINING PROTEIN"/>
    <property type="match status" value="1"/>
</dbReference>
<protein>
    <submittedName>
        <fullName evidence="8">MFS transporter</fullName>
    </submittedName>
</protein>
<feature type="transmembrane region" description="Helical" evidence="6">
    <location>
        <begin position="139"/>
        <end position="160"/>
    </location>
</feature>
<evidence type="ECO:0000256" key="6">
    <source>
        <dbReference type="SAM" id="Phobius"/>
    </source>
</evidence>
<evidence type="ECO:0000256" key="4">
    <source>
        <dbReference type="ARBA" id="ARBA00022989"/>
    </source>
</evidence>
<feature type="domain" description="Major facilitator superfamily (MFS) profile" evidence="7">
    <location>
        <begin position="8"/>
        <end position="387"/>
    </location>
</feature>
<keyword evidence="5 6" id="KW-0472">Membrane</keyword>
<evidence type="ECO:0000313" key="9">
    <source>
        <dbReference type="Proteomes" id="UP001215087"/>
    </source>
</evidence>
<evidence type="ECO:0000256" key="2">
    <source>
        <dbReference type="ARBA" id="ARBA00022448"/>
    </source>
</evidence>
<feature type="transmembrane region" description="Helical" evidence="6">
    <location>
        <begin position="242"/>
        <end position="264"/>
    </location>
</feature>
<dbReference type="InterPro" id="IPR036259">
    <property type="entry name" value="MFS_trans_sf"/>
</dbReference>
<dbReference type="Gene3D" id="1.20.1250.20">
    <property type="entry name" value="MFS general substrate transporter like domains"/>
    <property type="match status" value="1"/>
</dbReference>
<feature type="transmembrane region" description="Helical" evidence="6">
    <location>
        <begin position="107"/>
        <end position="127"/>
    </location>
</feature>
<sequence>MKELKKGRLVGFLIAIFLTNVALMNDQAIIPIINNIYTVFPENQSMVNYVVTGSLVVYIITSLLAGKLTERMSKKTIIVVAFGIFTLAAVLCVAIENVYYIAVMRTIIAASIGVINVSAIAMVADAFESEKKRSIFIGLFNSSMAVIGAIIAIIAGNLAVGAWQSVFHVFYIGIPVFFLLLFFLPKTSPDEKSNQAAGKQAFDLKTFIPFILSFFILVSSFMVYQYMLSVYIAEHALGDEAFVGICASMITITSGILCALFGLIYERLHKVDYVISFALVGLSYILLYFFPVKSIIIVCSALMGMAFGNGISYAYMEATVIVPPSQTSKSIAIVTAVQGAGMFVSTYLATFCMNILHTNSLTKTFPVYIILMVLGVGYAVMVAVSHMKKVQGETKKQPF</sequence>
<comment type="caution">
    <text evidence="8">The sequence shown here is derived from an EMBL/GenBank/DDBJ whole genome shotgun (WGS) entry which is preliminary data.</text>
</comment>
<evidence type="ECO:0000313" key="8">
    <source>
        <dbReference type="EMBL" id="MDE1471858.1"/>
    </source>
</evidence>
<gene>
    <name evidence="8" type="ORF">PTZ04_16490</name>
</gene>
<dbReference type="Proteomes" id="UP001215087">
    <property type="component" value="Unassembled WGS sequence"/>
</dbReference>
<proteinExistence type="predicted"/>
<feature type="transmembrane region" description="Helical" evidence="6">
    <location>
        <begin position="12"/>
        <end position="34"/>
    </location>
</feature>
<dbReference type="PANTHER" id="PTHR23526">
    <property type="entry name" value="INTEGRAL MEMBRANE TRANSPORT PROTEIN-RELATED"/>
    <property type="match status" value="1"/>
</dbReference>
<dbReference type="RefSeq" id="WP_227208427.1">
    <property type="nucleotide sequence ID" value="NZ_JAJCLO010000012.1"/>
</dbReference>
<name>A0ABT5USB6_EUBLI</name>
<evidence type="ECO:0000256" key="3">
    <source>
        <dbReference type="ARBA" id="ARBA00022692"/>
    </source>
</evidence>
<dbReference type="SUPFAM" id="SSF103473">
    <property type="entry name" value="MFS general substrate transporter"/>
    <property type="match status" value="1"/>
</dbReference>
<dbReference type="EMBL" id="JAQSVD010000010">
    <property type="protein sequence ID" value="MDE1471858.1"/>
    <property type="molecule type" value="Genomic_DNA"/>
</dbReference>
<feature type="transmembrane region" description="Helical" evidence="6">
    <location>
        <begin position="166"/>
        <end position="185"/>
    </location>
</feature>
<dbReference type="InterPro" id="IPR020846">
    <property type="entry name" value="MFS_dom"/>
</dbReference>
<evidence type="ECO:0000256" key="5">
    <source>
        <dbReference type="ARBA" id="ARBA00023136"/>
    </source>
</evidence>
<keyword evidence="2" id="KW-0813">Transport</keyword>
<dbReference type="InterPro" id="IPR011701">
    <property type="entry name" value="MFS"/>
</dbReference>
<dbReference type="PROSITE" id="PS50850">
    <property type="entry name" value="MFS"/>
    <property type="match status" value="1"/>
</dbReference>
<keyword evidence="3 6" id="KW-0812">Transmembrane</keyword>